<dbReference type="InterPro" id="IPR032675">
    <property type="entry name" value="LRR_dom_sf"/>
</dbReference>
<feature type="non-terminal residue" evidence="1">
    <location>
        <position position="170"/>
    </location>
</feature>
<evidence type="ECO:0000313" key="1">
    <source>
        <dbReference type="EMBL" id="KXN70572.1"/>
    </source>
</evidence>
<dbReference type="Proteomes" id="UP000070444">
    <property type="component" value="Unassembled WGS sequence"/>
</dbReference>
<keyword evidence="2" id="KW-1185">Reference proteome</keyword>
<proteinExistence type="predicted"/>
<organism evidence="1 2">
    <name type="scientific">Conidiobolus coronatus (strain ATCC 28846 / CBS 209.66 / NRRL 28638)</name>
    <name type="common">Delacroixia coronata</name>
    <dbReference type="NCBI Taxonomy" id="796925"/>
    <lineage>
        <taxon>Eukaryota</taxon>
        <taxon>Fungi</taxon>
        <taxon>Fungi incertae sedis</taxon>
        <taxon>Zoopagomycota</taxon>
        <taxon>Entomophthoromycotina</taxon>
        <taxon>Entomophthoromycetes</taxon>
        <taxon>Entomophthorales</taxon>
        <taxon>Ancylistaceae</taxon>
        <taxon>Conidiobolus</taxon>
    </lineage>
</organism>
<dbReference type="AlphaFoldDB" id="A0A137P6E1"/>
<name>A0A137P6E1_CONC2</name>
<dbReference type="SUPFAM" id="SSF52047">
    <property type="entry name" value="RNI-like"/>
    <property type="match status" value="1"/>
</dbReference>
<gene>
    <name evidence="1" type="ORF">CONCODRAFT_6817</name>
</gene>
<evidence type="ECO:0000313" key="2">
    <source>
        <dbReference type="Proteomes" id="UP000070444"/>
    </source>
</evidence>
<reference evidence="1 2" key="1">
    <citation type="journal article" date="2015" name="Genome Biol. Evol.">
        <title>Phylogenomic analyses indicate that early fungi evolved digesting cell walls of algal ancestors of land plants.</title>
        <authorList>
            <person name="Chang Y."/>
            <person name="Wang S."/>
            <person name="Sekimoto S."/>
            <person name="Aerts A.L."/>
            <person name="Choi C."/>
            <person name="Clum A."/>
            <person name="LaButti K.M."/>
            <person name="Lindquist E.A."/>
            <person name="Yee Ngan C."/>
            <person name="Ohm R.A."/>
            <person name="Salamov A.A."/>
            <person name="Grigoriev I.V."/>
            <person name="Spatafora J.W."/>
            <person name="Berbee M.L."/>
        </authorList>
    </citation>
    <scope>NUCLEOTIDE SEQUENCE [LARGE SCALE GENOMIC DNA]</scope>
    <source>
        <strain evidence="1 2">NRRL 28638</strain>
    </source>
</reference>
<sequence length="170" mass="19898">MERSVYYLFQITSIFENLTDLKLKICDIPFDAFVNIGKTLPNLKVLSLDNINLIKSNTNNISTEDIVFPSSLSYLKIFSVYVVSIRSLSDSYMFLFNREKERYIYENFDLHKISLPSLKRLDFLPNGNGHRGLEEFLETNHNLEFLYTRMYKLNITSSLKSLKSLNIDDK</sequence>
<evidence type="ECO:0008006" key="3">
    <source>
        <dbReference type="Google" id="ProtNLM"/>
    </source>
</evidence>
<protein>
    <recommendedName>
        <fullName evidence="3">L domain-like protein</fullName>
    </recommendedName>
</protein>
<accession>A0A137P6E1</accession>
<dbReference type="EMBL" id="KQ964498">
    <property type="protein sequence ID" value="KXN70572.1"/>
    <property type="molecule type" value="Genomic_DNA"/>
</dbReference>
<dbReference type="Gene3D" id="3.80.10.10">
    <property type="entry name" value="Ribonuclease Inhibitor"/>
    <property type="match status" value="1"/>
</dbReference>